<organism evidence="5 6">
    <name type="scientific">Aeromonas sobria</name>
    <dbReference type="NCBI Taxonomy" id="646"/>
    <lineage>
        <taxon>Bacteria</taxon>
        <taxon>Pseudomonadati</taxon>
        <taxon>Pseudomonadota</taxon>
        <taxon>Gammaproteobacteria</taxon>
        <taxon>Aeromonadales</taxon>
        <taxon>Aeromonadaceae</taxon>
        <taxon>Aeromonas</taxon>
    </lineage>
</organism>
<dbReference type="SUPFAM" id="SSF55594">
    <property type="entry name" value="HPr-like"/>
    <property type="match status" value="1"/>
</dbReference>
<dbReference type="InterPro" id="IPR035895">
    <property type="entry name" value="HPr-like_sf"/>
</dbReference>
<dbReference type="SUPFAM" id="SSF55804">
    <property type="entry name" value="Phoshotransferase/anion transport protein"/>
    <property type="match status" value="1"/>
</dbReference>
<dbReference type="Gene3D" id="3.40.930.10">
    <property type="entry name" value="Mannitol-specific EII, Chain A"/>
    <property type="match status" value="1"/>
</dbReference>
<evidence type="ECO:0000313" key="6">
    <source>
        <dbReference type="Proteomes" id="UP000179934"/>
    </source>
</evidence>
<dbReference type="InterPro" id="IPR000032">
    <property type="entry name" value="HPr-like"/>
</dbReference>
<protein>
    <submittedName>
        <fullName evidence="5">PTS fructose transporter subunit IIA</fullName>
    </submittedName>
</protein>
<comment type="caution">
    <text evidence="5">The sequence shown here is derived from an EMBL/GenBank/DDBJ whole genome shotgun (WGS) entry which is preliminary data.</text>
</comment>
<dbReference type="InterPro" id="IPR016152">
    <property type="entry name" value="PTrfase/Anion_transptr"/>
</dbReference>
<dbReference type="EMBL" id="MKFU01000023">
    <property type="protein sequence ID" value="OHY91190.1"/>
    <property type="molecule type" value="Genomic_DNA"/>
</dbReference>
<dbReference type="PANTHER" id="PTHR47738">
    <property type="entry name" value="PTS SYSTEM FRUCTOSE-LIKE EIIA COMPONENT-RELATED"/>
    <property type="match status" value="1"/>
</dbReference>
<keyword evidence="2" id="KW-0813">Transport</keyword>
<reference evidence="5 6" key="1">
    <citation type="submission" date="2016-09" db="EMBL/GenBank/DDBJ databases">
        <title>Draft Genome Sequence of Aeromonas sobria Strain 08005, Isolated from Sick Rana catesbeiana.</title>
        <authorList>
            <person name="Yang Q."/>
        </authorList>
    </citation>
    <scope>NUCLEOTIDE SEQUENCE [LARGE SCALE GENOMIC DNA]</scope>
    <source>
        <strain evidence="5 6">08005</strain>
    </source>
</reference>
<keyword evidence="2" id="KW-0762">Sugar transport</keyword>
<dbReference type="Gene3D" id="3.30.1340.10">
    <property type="entry name" value="HPr-like"/>
    <property type="match status" value="1"/>
</dbReference>
<evidence type="ECO:0000259" key="4">
    <source>
        <dbReference type="PROSITE" id="PS51350"/>
    </source>
</evidence>
<sequence length="255" mass="27568">MLTREITFYCQQGMSITQAKQLNRLAGMFKSSICCANLTRRQTVIASNQLSLLTLATQPGDLCQLQIEGCDAELAHMAFTCWCGELGQPLVRPLTAALAELRLASALPDYHFALRQLAHSPEPLTKAEALEHLIDLLPAELVTDRPKLTAAVERREQVSATIIRPGLAMPHVLSEGISQPALSLLNCADPIEWGSRIGPVQTIILLAVPVGCGRETLRPLTRLAQAMIDDVVSHALLQAGSAPARQAIVIESLLS</sequence>
<name>A0A1S2CR33_AERSO</name>
<dbReference type="GeneID" id="58921997"/>
<dbReference type="InterPro" id="IPR016910">
    <property type="entry name" value="UCP029195_PTS_EIIA2"/>
</dbReference>
<proteinExistence type="predicted"/>
<dbReference type="PIRSF" id="PIRSF029195">
    <property type="entry name" value="UCP029195_PTS_EIIA2"/>
    <property type="match status" value="1"/>
</dbReference>
<dbReference type="OrthoDB" id="6213484at2"/>
<dbReference type="AlphaFoldDB" id="A0A1S2CR33"/>
<gene>
    <name evidence="5" type="ORF">BJD16_04375</name>
</gene>
<dbReference type="Pfam" id="PF00359">
    <property type="entry name" value="PTS_EIIA_2"/>
    <property type="match status" value="1"/>
</dbReference>
<accession>A0A1S2CR33</accession>
<keyword evidence="1" id="KW-0597">Phosphoprotein</keyword>
<dbReference type="STRING" id="646.BJD16_04375"/>
<dbReference type="GO" id="GO:0030295">
    <property type="term" value="F:protein kinase activator activity"/>
    <property type="evidence" value="ECO:0007669"/>
    <property type="project" value="TreeGrafter"/>
</dbReference>
<evidence type="ECO:0000256" key="2">
    <source>
        <dbReference type="ARBA" id="ARBA00022597"/>
    </source>
</evidence>
<dbReference type="PROSITE" id="PS51350">
    <property type="entry name" value="PTS_HPR_DOM"/>
    <property type="match status" value="1"/>
</dbReference>
<evidence type="ECO:0000259" key="3">
    <source>
        <dbReference type="PROSITE" id="PS51094"/>
    </source>
</evidence>
<dbReference type="InterPro" id="IPR002178">
    <property type="entry name" value="PTS_EIIA_type-2_dom"/>
</dbReference>
<dbReference type="PROSITE" id="PS51094">
    <property type="entry name" value="PTS_EIIA_TYPE_2"/>
    <property type="match status" value="1"/>
</dbReference>
<dbReference type="RefSeq" id="WP_042020221.1">
    <property type="nucleotide sequence ID" value="NZ_CDBW01000016.1"/>
</dbReference>
<feature type="domain" description="HPr" evidence="4">
    <location>
        <begin position="1"/>
        <end position="97"/>
    </location>
</feature>
<evidence type="ECO:0000256" key="1">
    <source>
        <dbReference type="ARBA" id="ARBA00022553"/>
    </source>
</evidence>
<dbReference type="Pfam" id="PF00381">
    <property type="entry name" value="PTS-HPr"/>
    <property type="match status" value="1"/>
</dbReference>
<dbReference type="Proteomes" id="UP000179934">
    <property type="component" value="Unassembled WGS sequence"/>
</dbReference>
<evidence type="ECO:0000313" key="5">
    <source>
        <dbReference type="EMBL" id="OHY91190.1"/>
    </source>
</evidence>
<feature type="domain" description="PTS EIIA type-2" evidence="3">
    <location>
        <begin position="105"/>
        <end position="255"/>
    </location>
</feature>
<dbReference type="PANTHER" id="PTHR47738:SF1">
    <property type="entry name" value="NITROGEN REGULATORY PROTEIN"/>
    <property type="match status" value="1"/>
</dbReference>
<dbReference type="InterPro" id="IPR051541">
    <property type="entry name" value="PTS_SugarTrans_NitroReg"/>
</dbReference>